<feature type="domain" description="ADP ribosyltransferase" evidence="1">
    <location>
        <begin position="217"/>
        <end position="374"/>
    </location>
</feature>
<dbReference type="Gene3D" id="3.90.176.10">
    <property type="entry name" value="Toxin ADP-ribosyltransferase, Chain A, domain 1"/>
    <property type="match status" value="1"/>
</dbReference>
<sequence length="538" mass="62635">MASAISSNDDFYTVDEDMRLEIFYLIWLDANANGKETRDTEQKLRSIINNLKKFQDVKQCQKYIEERSKNDRLVMIVSGQFGREIVPSIHKLRQVISIYVYCFDKVRNKQWSDKFAKVKAVVTELGELITRIKADHKIQKIVEEPLSINIFTTGGTSTTGVNGQFVFSQILIECLLRLKPTKADKKELIDRCKQLYQDNQYELSKIHDFRQEYLPEKALWWYTRQSFFYKTLNAALRKQNIHFIFLFRGFISDIHRQLKANQADDTLRVYRGQMISSDELETLRQSCDQFISINSFFSTSTDKKQALSFLNSCNVGDNLEPVLFEIDANPTLVTSKPFADVSSYSEFSDESEVLFMLGSIFRLKKVKRSSDVRVWIVRMTLYSDDEHDLKQVIIDMKDHFLSREINLRTLAKLLWEMGKPDLAEKYFIRLLEQLPLQDPLLGDLYHDLGRLASHVGNLDKSMEWHKKASALKKQNQSSTTVGMDKKEVFIASNYFDSAVESEVSRRDKDGNRKQISCPLAIVQYNKYMEDVDLSDQKI</sequence>
<comment type="caution">
    <text evidence="2">The sequence shown here is derived from an EMBL/GenBank/DDBJ whole genome shotgun (WGS) entry which is preliminary data.</text>
</comment>
<proteinExistence type="predicted"/>
<evidence type="ECO:0000259" key="1">
    <source>
        <dbReference type="Pfam" id="PF03496"/>
    </source>
</evidence>
<protein>
    <recommendedName>
        <fullName evidence="1">ADP ribosyltransferase domain-containing protein</fullName>
    </recommendedName>
</protein>
<organism evidence="2 3">
    <name type="scientific">Rotaria socialis</name>
    <dbReference type="NCBI Taxonomy" id="392032"/>
    <lineage>
        <taxon>Eukaryota</taxon>
        <taxon>Metazoa</taxon>
        <taxon>Spiralia</taxon>
        <taxon>Gnathifera</taxon>
        <taxon>Rotifera</taxon>
        <taxon>Eurotatoria</taxon>
        <taxon>Bdelloidea</taxon>
        <taxon>Philodinida</taxon>
        <taxon>Philodinidae</taxon>
        <taxon>Rotaria</taxon>
    </lineage>
</organism>
<name>A0A820YT40_9BILA</name>
<accession>A0A820YT40</accession>
<dbReference type="AlphaFoldDB" id="A0A820YT40"/>
<feature type="non-terminal residue" evidence="2">
    <location>
        <position position="1"/>
    </location>
</feature>
<dbReference type="InterPro" id="IPR003540">
    <property type="entry name" value="ADP-ribosyltransferase"/>
</dbReference>
<dbReference type="Proteomes" id="UP000663873">
    <property type="component" value="Unassembled WGS sequence"/>
</dbReference>
<gene>
    <name evidence="2" type="ORF">UJA718_LOCUS29358</name>
</gene>
<dbReference type="PROSITE" id="PS51996">
    <property type="entry name" value="TR_MART"/>
    <property type="match status" value="1"/>
</dbReference>
<dbReference type="InterPro" id="IPR011990">
    <property type="entry name" value="TPR-like_helical_dom_sf"/>
</dbReference>
<dbReference type="GO" id="GO:0005576">
    <property type="term" value="C:extracellular region"/>
    <property type="evidence" value="ECO:0007669"/>
    <property type="project" value="InterPro"/>
</dbReference>
<dbReference type="Pfam" id="PF03496">
    <property type="entry name" value="ADPrib_exo_Tox"/>
    <property type="match status" value="1"/>
</dbReference>
<dbReference type="Gene3D" id="1.25.40.10">
    <property type="entry name" value="Tetratricopeptide repeat domain"/>
    <property type="match status" value="1"/>
</dbReference>
<evidence type="ECO:0000313" key="3">
    <source>
        <dbReference type="Proteomes" id="UP000663873"/>
    </source>
</evidence>
<dbReference type="SUPFAM" id="SSF56399">
    <property type="entry name" value="ADP-ribosylation"/>
    <property type="match status" value="1"/>
</dbReference>
<reference evidence="2" key="1">
    <citation type="submission" date="2021-02" db="EMBL/GenBank/DDBJ databases">
        <authorList>
            <person name="Nowell W R."/>
        </authorList>
    </citation>
    <scope>NUCLEOTIDE SEQUENCE</scope>
</reference>
<dbReference type="EMBL" id="CAJOBP010009348">
    <property type="protein sequence ID" value="CAF4550929.1"/>
    <property type="molecule type" value="Genomic_DNA"/>
</dbReference>
<keyword evidence="3" id="KW-1185">Reference proteome</keyword>
<dbReference type="SUPFAM" id="SSF48452">
    <property type="entry name" value="TPR-like"/>
    <property type="match status" value="1"/>
</dbReference>
<evidence type="ECO:0000313" key="2">
    <source>
        <dbReference type="EMBL" id="CAF4550929.1"/>
    </source>
</evidence>